<accession>A0AA42C8J3</accession>
<dbReference type="Proteomes" id="UP001163821">
    <property type="component" value="Unassembled WGS sequence"/>
</dbReference>
<dbReference type="PANTHER" id="PTHR45266">
    <property type="entry name" value="OXALOACETATE DECARBOXYLASE ALPHA CHAIN"/>
    <property type="match status" value="1"/>
</dbReference>
<sequence>MSEEKVETIIVHSAVYKTEYTTKYRNRVKWEKPDENELYSFIPGTIIDVFVKPGDKLKEGDPLLILEAMKMHNIVQMPFNGKIVSVHVKVGDKIPKKHLMIEIIPQ</sequence>
<evidence type="ECO:0000313" key="3">
    <source>
        <dbReference type="EMBL" id="MCW0484789.1"/>
    </source>
</evidence>
<dbReference type="FunFam" id="2.40.50.100:FF:000003">
    <property type="entry name" value="Acetyl-CoA carboxylase biotin carboxyl carrier protein"/>
    <property type="match status" value="1"/>
</dbReference>
<dbReference type="CDD" id="cd06850">
    <property type="entry name" value="biotinyl_domain"/>
    <property type="match status" value="1"/>
</dbReference>
<feature type="domain" description="Lipoyl-binding" evidence="2">
    <location>
        <begin position="27"/>
        <end position="104"/>
    </location>
</feature>
<dbReference type="PANTHER" id="PTHR45266:SF3">
    <property type="entry name" value="OXALOACETATE DECARBOXYLASE ALPHA CHAIN"/>
    <property type="match status" value="1"/>
</dbReference>
<dbReference type="InterPro" id="IPR050709">
    <property type="entry name" value="Biotin_Carboxyl_Carrier/Decarb"/>
</dbReference>
<proteinExistence type="predicted"/>
<gene>
    <name evidence="3" type="ORF">N2K84_18805</name>
</gene>
<evidence type="ECO:0000256" key="1">
    <source>
        <dbReference type="ARBA" id="ARBA00023267"/>
    </source>
</evidence>
<evidence type="ECO:0000259" key="2">
    <source>
        <dbReference type="PROSITE" id="PS50968"/>
    </source>
</evidence>
<protein>
    <submittedName>
        <fullName evidence="3">Acetyl-CoA carboxylase biotin carboxyl carrier protein subunit</fullName>
    </submittedName>
</protein>
<dbReference type="EMBL" id="JAPAAF010000052">
    <property type="protein sequence ID" value="MCW0484789.1"/>
    <property type="molecule type" value="Genomic_DNA"/>
</dbReference>
<dbReference type="InterPro" id="IPR000089">
    <property type="entry name" value="Biotin_lipoyl"/>
</dbReference>
<dbReference type="AlphaFoldDB" id="A0AA42C8J3"/>
<dbReference type="SUPFAM" id="SSF51230">
    <property type="entry name" value="Single hybrid motif"/>
    <property type="match status" value="1"/>
</dbReference>
<evidence type="ECO:0000313" key="4">
    <source>
        <dbReference type="Proteomes" id="UP001163821"/>
    </source>
</evidence>
<dbReference type="PROSITE" id="PS50968">
    <property type="entry name" value="BIOTINYL_LIPOYL"/>
    <property type="match status" value="1"/>
</dbReference>
<reference evidence="3" key="1">
    <citation type="submission" date="2022-10" db="EMBL/GenBank/DDBJ databases">
        <title>Gaoshiqiia sediminis gen. nov., sp. nov., isolated from coastal sediment.</title>
        <authorList>
            <person name="Yu W.X."/>
            <person name="Mu D.S."/>
            <person name="Du J.Z."/>
            <person name="Liang Y.Q."/>
        </authorList>
    </citation>
    <scope>NUCLEOTIDE SEQUENCE</scope>
    <source>
        <strain evidence="3">A06</strain>
    </source>
</reference>
<dbReference type="Pfam" id="PF00364">
    <property type="entry name" value="Biotin_lipoyl"/>
    <property type="match status" value="1"/>
</dbReference>
<name>A0AA42C8J3_9BACT</name>
<organism evidence="3 4">
    <name type="scientific">Gaoshiqia sediminis</name>
    <dbReference type="NCBI Taxonomy" id="2986998"/>
    <lineage>
        <taxon>Bacteria</taxon>
        <taxon>Pseudomonadati</taxon>
        <taxon>Bacteroidota</taxon>
        <taxon>Bacteroidia</taxon>
        <taxon>Marinilabiliales</taxon>
        <taxon>Prolixibacteraceae</taxon>
        <taxon>Gaoshiqia</taxon>
    </lineage>
</organism>
<dbReference type="Gene3D" id="2.40.50.100">
    <property type="match status" value="1"/>
</dbReference>
<dbReference type="InterPro" id="IPR011053">
    <property type="entry name" value="Single_hybrid_motif"/>
</dbReference>
<keyword evidence="1" id="KW-0092">Biotin</keyword>
<keyword evidence="4" id="KW-1185">Reference proteome</keyword>
<dbReference type="RefSeq" id="WP_282593380.1">
    <property type="nucleotide sequence ID" value="NZ_JAPAAF010000052.1"/>
</dbReference>
<comment type="caution">
    <text evidence="3">The sequence shown here is derived from an EMBL/GenBank/DDBJ whole genome shotgun (WGS) entry which is preliminary data.</text>
</comment>